<dbReference type="SMART" id="SM00387">
    <property type="entry name" value="HATPase_c"/>
    <property type="match status" value="1"/>
</dbReference>
<dbReference type="GO" id="GO:0000155">
    <property type="term" value="F:phosphorelay sensor kinase activity"/>
    <property type="evidence" value="ECO:0007669"/>
    <property type="project" value="InterPro"/>
</dbReference>
<dbReference type="Pfam" id="PF00512">
    <property type="entry name" value="HisKA"/>
    <property type="match status" value="1"/>
</dbReference>
<proteinExistence type="predicted"/>
<dbReference type="Pfam" id="PF02518">
    <property type="entry name" value="HATPase_c"/>
    <property type="match status" value="1"/>
</dbReference>
<dbReference type="EC" id="2.7.13.3" evidence="3"/>
<keyword evidence="4" id="KW-0597">Phosphoprotein</keyword>
<dbReference type="CDD" id="cd00075">
    <property type="entry name" value="HATPase"/>
    <property type="match status" value="1"/>
</dbReference>
<dbReference type="GO" id="GO:0005524">
    <property type="term" value="F:ATP binding"/>
    <property type="evidence" value="ECO:0007669"/>
    <property type="project" value="UniProtKB-KW"/>
</dbReference>
<accession>A0A1U6IVU6</accession>
<dbReference type="InterPro" id="IPR052023">
    <property type="entry name" value="Histidine_kinase_KdpD"/>
</dbReference>
<dbReference type="InterPro" id="IPR038318">
    <property type="entry name" value="KdpD_sf"/>
</dbReference>
<evidence type="ECO:0000256" key="5">
    <source>
        <dbReference type="ARBA" id="ARBA00022679"/>
    </source>
</evidence>
<keyword evidence="8 15" id="KW-0418">Kinase</keyword>
<dbReference type="PROSITE" id="PS50109">
    <property type="entry name" value="HIS_KIN"/>
    <property type="match status" value="1"/>
</dbReference>
<keyword evidence="7" id="KW-0547">Nucleotide-binding</keyword>
<protein>
    <recommendedName>
        <fullName evidence="3">histidine kinase</fullName>
        <ecNumber evidence="3">2.7.13.3</ecNumber>
    </recommendedName>
</protein>
<feature type="domain" description="Histidine kinase" evidence="14">
    <location>
        <begin position="270"/>
        <end position="473"/>
    </location>
</feature>
<dbReference type="EMBL" id="FVZE01000018">
    <property type="protein sequence ID" value="SLK12146.1"/>
    <property type="molecule type" value="Genomic_DNA"/>
</dbReference>
<evidence type="ECO:0000256" key="11">
    <source>
        <dbReference type="ARBA" id="ARBA00023012"/>
    </source>
</evidence>
<gene>
    <name evidence="15" type="ORF">SAMN06295987_1183</name>
</gene>
<feature type="transmembrane region" description="Helical" evidence="13">
    <location>
        <begin position="6"/>
        <end position="26"/>
    </location>
</feature>
<dbReference type="InterPro" id="IPR004358">
    <property type="entry name" value="Sig_transdc_His_kin-like_C"/>
</dbReference>
<keyword evidence="12 13" id="KW-0472">Membrane</keyword>
<evidence type="ECO:0000256" key="1">
    <source>
        <dbReference type="ARBA" id="ARBA00000085"/>
    </source>
</evidence>
<evidence type="ECO:0000313" key="16">
    <source>
        <dbReference type="Proteomes" id="UP000190989"/>
    </source>
</evidence>
<evidence type="ECO:0000259" key="14">
    <source>
        <dbReference type="PROSITE" id="PS50109"/>
    </source>
</evidence>
<dbReference type="InterPro" id="IPR025201">
    <property type="entry name" value="KdpD_TM"/>
</dbReference>
<dbReference type="SUPFAM" id="SSF55874">
    <property type="entry name" value="ATPase domain of HSP90 chaperone/DNA topoisomerase II/histidine kinase"/>
    <property type="match status" value="1"/>
</dbReference>
<keyword evidence="10 13" id="KW-1133">Transmembrane helix</keyword>
<evidence type="ECO:0000256" key="10">
    <source>
        <dbReference type="ARBA" id="ARBA00022989"/>
    </source>
</evidence>
<keyword evidence="5" id="KW-0808">Transferase</keyword>
<dbReference type="STRING" id="428990.SAMN06295987_1183"/>
<evidence type="ECO:0000313" key="15">
    <source>
        <dbReference type="EMBL" id="SLK12146.1"/>
    </source>
</evidence>
<dbReference type="PANTHER" id="PTHR45569">
    <property type="entry name" value="SENSOR PROTEIN KDPD"/>
    <property type="match status" value="1"/>
</dbReference>
<dbReference type="Gene3D" id="1.10.287.130">
    <property type="match status" value="1"/>
</dbReference>
<dbReference type="GO" id="GO:0005886">
    <property type="term" value="C:plasma membrane"/>
    <property type="evidence" value="ECO:0007669"/>
    <property type="project" value="TreeGrafter"/>
</dbReference>
<dbReference type="InterPro" id="IPR005467">
    <property type="entry name" value="His_kinase_dom"/>
</dbReference>
<evidence type="ECO:0000256" key="3">
    <source>
        <dbReference type="ARBA" id="ARBA00012438"/>
    </source>
</evidence>
<keyword evidence="6 13" id="KW-0812">Transmembrane</keyword>
<dbReference type="SUPFAM" id="SSF47384">
    <property type="entry name" value="Homodimeric domain of signal transducing histidine kinase"/>
    <property type="match status" value="1"/>
</dbReference>
<feature type="transmembrane region" description="Helical" evidence="13">
    <location>
        <begin position="84"/>
        <end position="104"/>
    </location>
</feature>
<evidence type="ECO:0000256" key="6">
    <source>
        <dbReference type="ARBA" id="ARBA00022692"/>
    </source>
</evidence>
<dbReference type="InterPro" id="IPR003661">
    <property type="entry name" value="HisK_dim/P_dom"/>
</dbReference>
<reference evidence="16" key="1">
    <citation type="submission" date="2017-02" db="EMBL/GenBank/DDBJ databases">
        <authorList>
            <person name="Varghese N."/>
            <person name="Submissions S."/>
        </authorList>
    </citation>
    <scope>NUCLEOTIDE SEQUENCE [LARGE SCALE GENOMIC DNA]</scope>
    <source>
        <strain evidence="16">SM117</strain>
    </source>
</reference>
<evidence type="ECO:0000256" key="9">
    <source>
        <dbReference type="ARBA" id="ARBA00022840"/>
    </source>
</evidence>
<evidence type="ECO:0000256" key="13">
    <source>
        <dbReference type="SAM" id="Phobius"/>
    </source>
</evidence>
<evidence type="ECO:0000256" key="12">
    <source>
        <dbReference type="ARBA" id="ARBA00023136"/>
    </source>
</evidence>
<keyword evidence="16" id="KW-1185">Reference proteome</keyword>
<keyword evidence="9" id="KW-0067">ATP-binding</keyword>
<dbReference type="Proteomes" id="UP000190989">
    <property type="component" value="Unassembled WGS sequence"/>
</dbReference>
<dbReference type="Gene3D" id="3.30.565.10">
    <property type="entry name" value="Histidine kinase-like ATPase, C-terminal domain"/>
    <property type="match status" value="1"/>
</dbReference>
<evidence type="ECO:0000256" key="7">
    <source>
        <dbReference type="ARBA" id="ARBA00022741"/>
    </source>
</evidence>
<dbReference type="Pfam" id="PF13493">
    <property type="entry name" value="DUF4118"/>
    <property type="match status" value="1"/>
</dbReference>
<organism evidence="15 16">
    <name type="scientific">Novosphingobium mathurense</name>
    <dbReference type="NCBI Taxonomy" id="428990"/>
    <lineage>
        <taxon>Bacteria</taxon>
        <taxon>Pseudomonadati</taxon>
        <taxon>Pseudomonadota</taxon>
        <taxon>Alphaproteobacteria</taxon>
        <taxon>Sphingomonadales</taxon>
        <taxon>Sphingomonadaceae</taxon>
        <taxon>Novosphingobium</taxon>
    </lineage>
</organism>
<sequence>MQRPIASYAIALFGVAAIAWLTAALLPKIGITSAALMFLLPVLYAAVRGGLLPGLLAAFAGAIAYNFFLLPPRFTLRIHGFDNVISVLVFVVVAVVTSRLATLLKAREEEALARAACSEELAALSALLAAKDAASALGEAISWLERRHDRILLIDEDFLSGNDAGLSALDLAAASWALHNADMTGHATQVMPAADWTFIPLGPHLGTDPDVLAVARPATGVTRSASDLSHLGQIAALLGQARDRAALEQETRERERLAQGDRLRRTFLASLAHDFHTPLAVITGRLVSLSQTVPDADEALEAARRLERMLEDLLGAARIEDGSVVPRMESVDLVDVVGAAVEAVRLPGRIALVRDIPPDLPFVHADPVLLRHCLINLLDNAGRHAFGTVTLSARCAGSRMVLAVCDDGSGIAEADRARIFERFIRLEVDDRGQGSGLGLSIVKGFAEAMAIPITVSDSASGGACFRLSLAQVSPRQPEPEE</sequence>
<dbReference type="RefSeq" id="WP_079732019.1">
    <property type="nucleotide sequence ID" value="NZ_FVZE01000018.1"/>
</dbReference>
<evidence type="ECO:0000256" key="4">
    <source>
        <dbReference type="ARBA" id="ARBA00022553"/>
    </source>
</evidence>
<dbReference type="InterPro" id="IPR036890">
    <property type="entry name" value="HATPase_C_sf"/>
</dbReference>
<dbReference type="InterPro" id="IPR036097">
    <property type="entry name" value="HisK_dim/P_sf"/>
</dbReference>
<dbReference type="Gene3D" id="1.20.120.620">
    <property type="entry name" value="Backbone structure of the membrane domain of e. Coli histidine kinase receptor kdpd"/>
    <property type="match status" value="1"/>
</dbReference>
<comment type="catalytic activity">
    <reaction evidence="1">
        <text>ATP + protein L-histidine = ADP + protein N-phospho-L-histidine.</text>
        <dbReference type="EC" id="2.7.13.3"/>
    </reaction>
</comment>
<name>A0A1U6IVU6_9SPHN</name>
<evidence type="ECO:0000256" key="2">
    <source>
        <dbReference type="ARBA" id="ARBA00004141"/>
    </source>
</evidence>
<feature type="transmembrane region" description="Helical" evidence="13">
    <location>
        <begin position="38"/>
        <end position="64"/>
    </location>
</feature>
<comment type="subcellular location">
    <subcellularLocation>
        <location evidence="2">Membrane</location>
        <topology evidence="2">Multi-pass membrane protein</topology>
    </subcellularLocation>
</comment>
<keyword evidence="11" id="KW-0902">Two-component regulatory system</keyword>
<dbReference type="PRINTS" id="PR00344">
    <property type="entry name" value="BCTRLSENSOR"/>
</dbReference>
<dbReference type="InterPro" id="IPR003594">
    <property type="entry name" value="HATPase_dom"/>
</dbReference>
<dbReference type="SMART" id="SM00388">
    <property type="entry name" value="HisKA"/>
    <property type="match status" value="1"/>
</dbReference>
<dbReference type="AlphaFoldDB" id="A0A1U6IVU6"/>
<evidence type="ECO:0000256" key="8">
    <source>
        <dbReference type="ARBA" id="ARBA00022777"/>
    </source>
</evidence>
<dbReference type="CDD" id="cd00082">
    <property type="entry name" value="HisKA"/>
    <property type="match status" value="1"/>
</dbReference>
<dbReference type="PANTHER" id="PTHR45569:SF1">
    <property type="entry name" value="SENSOR PROTEIN KDPD"/>
    <property type="match status" value="1"/>
</dbReference>